<reference evidence="1 2" key="1">
    <citation type="submission" date="2017-11" db="EMBL/GenBank/DDBJ databases">
        <title>De-novo sequencing of pomegranate (Punica granatum L.) genome.</title>
        <authorList>
            <person name="Akparov Z."/>
            <person name="Amiraslanov A."/>
            <person name="Hajiyeva S."/>
            <person name="Abbasov M."/>
            <person name="Kaur K."/>
            <person name="Hamwieh A."/>
            <person name="Solovyev V."/>
            <person name="Salamov A."/>
            <person name="Braich B."/>
            <person name="Kosarev P."/>
            <person name="Mahmoud A."/>
            <person name="Hajiyev E."/>
            <person name="Babayeva S."/>
            <person name="Izzatullayeva V."/>
            <person name="Mammadov A."/>
            <person name="Mammadov A."/>
            <person name="Sharifova S."/>
            <person name="Ojaghi J."/>
            <person name="Eynullazada K."/>
            <person name="Bayramov B."/>
            <person name="Abdulazimova A."/>
            <person name="Shahmuradov I."/>
        </authorList>
    </citation>
    <scope>NUCLEOTIDE SEQUENCE [LARGE SCALE GENOMIC DNA]</scope>
    <source>
        <strain evidence="2">cv. AG2017</strain>
        <tissue evidence="1">Leaf</tissue>
    </source>
</reference>
<evidence type="ECO:0000313" key="1">
    <source>
        <dbReference type="EMBL" id="PKI56107.1"/>
    </source>
</evidence>
<organism evidence="1 2">
    <name type="scientific">Punica granatum</name>
    <name type="common">Pomegranate</name>
    <dbReference type="NCBI Taxonomy" id="22663"/>
    <lineage>
        <taxon>Eukaryota</taxon>
        <taxon>Viridiplantae</taxon>
        <taxon>Streptophyta</taxon>
        <taxon>Embryophyta</taxon>
        <taxon>Tracheophyta</taxon>
        <taxon>Spermatophyta</taxon>
        <taxon>Magnoliopsida</taxon>
        <taxon>eudicotyledons</taxon>
        <taxon>Gunneridae</taxon>
        <taxon>Pentapetalae</taxon>
        <taxon>rosids</taxon>
        <taxon>malvids</taxon>
        <taxon>Myrtales</taxon>
        <taxon>Lythraceae</taxon>
        <taxon>Punica</taxon>
    </lineage>
</organism>
<dbReference type="AlphaFoldDB" id="A0A2I0JIL1"/>
<evidence type="ECO:0000313" key="2">
    <source>
        <dbReference type="Proteomes" id="UP000233551"/>
    </source>
</evidence>
<dbReference type="Proteomes" id="UP000233551">
    <property type="component" value="Unassembled WGS sequence"/>
</dbReference>
<dbReference type="EMBL" id="PGOL01001626">
    <property type="protein sequence ID" value="PKI56107.1"/>
    <property type="molecule type" value="Genomic_DNA"/>
</dbReference>
<sequence length="101" mass="11096">MKATAGASNPNRGESANDSNWRVMAEVVVPLAGIRRISILRVLSIPWDRGLDSDNHSLIGVTGPLPPIRIASALCGIDSVLINEKFDFMLELLLNRKFVHF</sequence>
<keyword evidence="2" id="KW-1185">Reference proteome</keyword>
<proteinExistence type="predicted"/>
<gene>
    <name evidence="1" type="ORF">CRG98_023497</name>
</gene>
<name>A0A2I0JIL1_PUNGR</name>
<protein>
    <submittedName>
        <fullName evidence="1">Uncharacterized protein</fullName>
    </submittedName>
</protein>
<accession>A0A2I0JIL1</accession>
<comment type="caution">
    <text evidence="1">The sequence shown here is derived from an EMBL/GenBank/DDBJ whole genome shotgun (WGS) entry which is preliminary data.</text>
</comment>